<dbReference type="EMBL" id="LAQU01000240">
    <property type="protein sequence ID" value="KKB60758.1"/>
    <property type="molecule type" value="Genomic_DNA"/>
</dbReference>
<name>A0A0F5JSI4_9BURK</name>
<evidence type="ECO:0000313" key="2">
    <source>
        <dbReference type="Proteomes" id="UP000033618"/>
    </source>
</evidence>
<accession>A0A0F5JSI4</accession>
<dbReference type="PATRIC" id="fig|28092.6.peg.6489"/>
<organism evidence="1 2">
    <name type="scientific">Robbsia andropogonis</name>
    <dbReference type="NCBI Taxonomy" id="28092"/>
    <lineage>
        <taxon>Bacteria</taxon>
        <taxon>Pseudomonadati</taxon>
        <taxon>Pseudomonadota</taxon>
        <taxon>Betaproteobacteria</taxon>
        <taxon>Burkholderiales</taxon>
        <taxon>Burkholderiaceae</taxon>
        <taxon>Robbsia</taxon>
    </lineage>
</organism>
<dbReference type="AlphaFoldDB" id="A0A0F5JSI4"/>
<keyword evidence="2" id="KW-1185">Reference proteome</keyword>
<comment type="caution">
    <text evidence="1">The sequence shown here is derived from an EMBL/GenBank/DDBJ whole genome shotgun (WGS) entry which is preliminary data.</text>
</comment>
<dbReference type="Proteomes" id="UP000033618">
    <property type="component" value="Unassembled WGS sequence"/>
</dbReference>
<sequence length="129" mass="14498">MKRISGFTQSKTSPFRDRYDLFGERRNLAELIASGNPDPSHPLFPRYEMYLEREKMWQQMLREHAAKQGADPLVSQDEVKQMTTLNPLEASGVDAMTLHTMHALRLFTGVVPPPGERGQGMAGGKRIAA</sequence>
<protein>
    <submittedName>
        <fullName evidence="1">Uncharacterized protein</fullName>
    </submittedName>
</protein>
<proteinExistence type="predicted"/>
<evidence type="ECO:0000313" key="1">
    <source>
        <dbReference type="EMBL" id="KKB60758.1"/>
    </source>
</evidence>
<gene>
    <name evidence="1" type="ORF">WM40_27340</name>
</gene>
<feature type="non-terminal residue" evidence="1">
    <location>
        <position position="129"/>
    </location>
</feature>
<reference evidence="1 2" key="1">
    <citation type="submission" date="2015-03" db="EMBL/GenBank/DDBJ databases">
        <title>Draft Genome Sequence of Burkholderia andropogonis type strain ICMP2807, isolated from Sorghum bicolor.</title>
        <authorList>
            <person name="Lopes-Santos L."/>
            <person name="Castro D.B."/>
            <person name="Ottoboni L.M."/>
            <person name="Park D."/>
            <person name="Weirc B.S."/>
            <person name="Destefano S.A."/>
        </authorList>
    </citation>
    <scope>NUCLEOTIDE SEQUENCE [LARGE SCALE GENOMIC DNA]</scope>
    <source>
        <strain evidence="1 2">ICMP2807</strain>
    </source>
</reference>